<evidence type="ECO:0000259" key="4">
    <source>
        <dbReference type="PROSITE" id="PS50217"/>
    </source>
</evidence>
<feature type="region of interest" description="Disordered" evidence="3">
    <location>
        <begin position="187"/>
        <end position="230"/>
    </location>
</feature>
<gene>
    <name evidence="5" type="ORF">AUEXF2481DRAFT_620311</name>
</gene>
<evidence type="ECO:0000256" key="3">
    <source>
        <dbReference type="SAM" id="MobiDB-lite"/>
    </source>
</evidence>
<keyword evidence="6" id="KW-1185">Reference proteome</keyword>
<dbReference type="HOGENOM" id="CLU_076915_0_0_1"/>
<dbReference type="InterPro" id="IPR004827">
    <property type="entry name" value="bZIP"/>
</dbReference>
<dbReference type="PROSITE" id="PS50217">
    <property type="entry name" value="BZIP"/>
    <property type="match status" value="1"/>
</dbReference>
<dbReference type="GO" id="GO:0090575">
    <property type="term" value="C:RNA polymerase II transcription regulator complex"/>
    <property type="evidence" value="ECO:0007669"/>
    <property type="project" value="TreeGrafter"/>
</dbReference>
<dbReference type="InterPro" id="IPR046347">
    <property type="entry name" value="bZIP_sf"/>
</dbReference>
<dbReference type="AlphaFoldDB" id="A0A074ZE17"/>
<keyword evidence="2" id="KW-0539">Nucleus</keyword>
<dbReference type="CDD" id="cd14688">
    <property type="entry name" value="bZIP_YAP"/>
    <property type="match status" value="1"/>
</dbReference>
<evidence type="ECO:0000313" key="5">
    <source>
        <dbReference type="EMBL" id="KEQ96906.1"/>
    </source>
</evidence>
<dbReference type="STRING" id="1043005.A0A074ZE17"/>
<accession>A0A074ZE17</accession>
<dbReference type="GeneID" id="25369548"/>
<dbReference type="InterPro" id="IPR050936">
    <property type="entry name" value="AP-1-like"/>
</dbReference>
<reference evidence="5 6" key="1">
    <citation type="journal article" date="2014" name="BMC Genomics">
        <title>Genome sequencing of four Aureobasidium pullulans varieties: biotechnological potential, stress tolerance, and description of new species.</title>
        <authorList>
            <person name="Gostin Ar C."/>
            <person name="Ohm R.A."/>
            <person name="Kogej T."/>
            <person name="Sonjak S."/>
            <person name="Turk M."/>
            <person name="Zajc J."/>
            <person name="Zalar P."/>
            <person name="Grube M."/>
            <person name="Sun H."/>
            <person name="Han J."/>
            <person name="Sharma A."/>
            <person name="Chiniquy J."/>
            <person name="Ngan C.Y."/>
            <person name="Lipzen A."/>
            <person name="Barry K."/>
            <person name="Grigoriev I.V."/>
            <person name="Gunde-Cimerman N."/>
        </authorList>
    </citation>
    <scope>NUCLEOTIDE SEQUENCE [LARGE SCALE GENOMIC DNA]</scope>
    <source>
        <strain evidence="5 6">EXF-2481</strain>
    </source>
</reference>
<dbReference type="PROSITE" id="PS00036">
    <property type="entry name" value="BZIP_BASIC"/>
    <property type="match status" value="1"/>
</dbReference>
<dbReference type="PANTHER" id="PTHR40621">
    <property type="entry name" value="TRANSCRIPTION FACTOR KAPC-RELATED"/>
    <property type="match status" value="1"/>
</dbReference>
<dbReference type="GO" id="GO:0000976">
    <property type="term" value="F:transcription cis-regulatory region binding"/>
    <property type="evidence" value="ECO:0007669"/>
    <property type="project" value="InterPro"/>
</dbReference>
<evidence type="ECO:0000256" key="2">
    <source>
        <dbReference type="ARBA" id="ARBA00023242"/>
    </source>
</evidence>
<evidence type="ECO:0000313" key="6">
    <source>
        <dbReference type="Proteomes" id="UP000030641"/>
    </source>
</evidence>
<dbReference type="InParanoid" id="A0A074ZE17"/>
<dbReference type="RefSeq" id="XP_013345573.1">
    <property type="nucleotide sequence ID" value="XM_013490119.1"/>
</dbReference>
<name>A0A074ZE17_AURSE</name>
<feature type="compositionally biased region" description="Basic and acidic residues" evidence="3">
    <location>
        <begin position="210"/>
        <end position="230"/>
    </location>
</feature>
<feature type="region of interest" description="Disordered" evidence="3">
    <location>
        <begin position="118"/>
        <end position="155"/>
    </location>
</feature>
<proteinExistence type="predicted"/>
<feature type="domain" description="BZIP" evidence="4">
    <location>
        <begin position="131"/>
        <end position="194"/>
    </location>
</feature>
<dbReference type="GO" id="GO:0001228">
    <property type="term" value="F:DNA-binding transcription activator activity, RNA polymerase II-specific"/>
    <property type="evidence" value="ECO:0007669"/>
    <property type="project" value="TreeGrafter"/>
</dbReference>
<organism evidence="5 6">
    <name type="scientific">Aureobasidium subglaciale (strain EXF-2481)</name>
    <name type="common">Aureobasidium pullulans var. subglaciale</name>
    <dbReference type="NCBI Taxonomy" id="1043005"/>
    <lineage>
        <taxon>Eukaryota</taxon>
        <taxon>Fungi</taxon>
        <taxon>Dikarya</taxon>
        <taxon>Ascomycota</taxon>
        <taxon>Pezizomycotina</taxon>
        <taxon>Dothideomycetes</taxon>
        <taxon>Dothideomycetidae</taxon>
        <taxon>Dothideales</taxon>
        <taxon>Saccotheciaceae</taxon>
        <taxon>Aureobasidium</taxon>
    </lineage>
</organism>
<dbReference type="SUPFAM" id="SSF57959">
    <property type="entry name" value="Leucine zipper domain"/>
    <property type="match status" value="1"/>
</dbReference>
<dbReference type="Gene3D" id="1.20.5.170">
    <property type="match status" value="1"/>
</dbReference>
<dbReference type="EMBL" id="KL584755">
    <property type="protein sequence ID" value="KEQ96906.1"/>
    <property type="molecule type" value="Genomic_DNA"/>
</dbReference>
<dbReference type="OrthoDB" id="4940293at2759"/>
<dbReference type="SMART" id="SM00338">
    <property type="entry name" value="BRLZ"/>
    <property type="match status" value="1"/>
</dbReference>
<protein>
    <recommendedName>
        <fullName evidence="4">BZIP domain-containing protein</fullName>
    </recommendedName>
</protein>
<sequence length="230" mass="26356">MNYQQPCATSACHQAEYAPQGHGYPHTQPVWSAVPQYQYGYEQHTMAPPVAHAFVQASAMSPNHTSSAEPVVGGQNGYTTVPPGQHLLYRDGVEVDYGQPTTPMVEFNVDELLEYQRRRSSATSEEKEPLTPAQRRRKAQNRAAQRAFRDRKRQRVQDLEVQLTALEIRTSSLESDNEKLKHELLRTREENELLRTITRPQLPGNTLQPDQRRPVTRPDRIDKHLPAERR</sequence>
<dbReference type="Proteomes" id="UP000030641">
    <property type="component" value="Unassembled WGS sequence"/>
</dbReference>
<dbReference type="PANTHER" id="PTHR40621:SF8">
    <property type="entry name" value="AP-1-LIKE TRANSCRIPTION FACTOR YAP3"/>
    <property type="match status" value="1"/>
</dbReference>
<evidence type="ECO:0000256" key="1">
    <source>
        <dbReference type="ARBA" id="ARBA00004123"/>
    </source>
</evidence>
<comment type="subcellular location">
    <subcellularLocation>
        <location evidence="1">Nucleus</location>
    </subcellularLocation>
</comment>